<keyword evidence="3" id="KW-0456">Lyase</keyword>
<proteinExistence type="predicted"/>
<keyword evidence="5" id="KW-1185">Reference proteome</keyword>
<organism evidence="2 5">
    <name type="scientific">Medicago truncatula</name>
    <name type="common">Barrel medic</name>
    <name type="synonym">Medicago tribuloides</name>
    <dbReference type="NCBI Taxonomy" id="3880"/>
    <lineage>
        <taxon>Eukaryota</taxon>
        <taxon>Viridiplantae</taxon>
        <taxon>Streptophyta</taxon>
        <taxon>Embryophyta</taxon>
        <taxon>Tracheophyta</taxon>
        <taxon>Spermatophyta</taxon>
        <taxon>Magnoliopsida</taxon>
        <taxon>eudicotyledons</taxon>
        <taxon>Gunneridae</taxon>
        <taxon>Pentapetalae</taxon>
        <taxon>rosids</taxon>
        <taxon>fabids</taxon>
        <taxon>Fabales</taxon>
        <taxon>Fabaceae</taxon>
        <taxon>Papilionoideae</taxon>
        <taxon>50 kb inversion clade</taxon>
        <taxon>NPAAA clade</taxon>
        <taxon>Hologalegina</taxon>
        <taxon>IRL clade</taxon>
        <taxon>Trifolieae</taxon>
        <taxon>Medicago</taxon>
    </lineage>
</organism>
<sequence>MPQLVMSVSSLHWFPNIFPERLSSHFKECTIANYRGQHHELQFVQYIMLNSTSLQMITICSPPSLTPQEMLEMQKELSFFPVNSATYETLEEIDMNYKDLALESGINNWAYVHTLGLILSFISDFEDVIIEALIGSSDVYPGYHL</sequence>
<name>A0A072U0I5_MEDTR</name>
<dbReference type="AlphaFoldDB" id="A0A072U0I5"/>
<dbReference type="EMBL" id="CM001223">
    <property type="protein sequence ID" value="KEH22653.1"/>
    <property type="molecule type" value="Genomic_DNA"/>
</dbReference>
<dbReference type="Proteomes" id="UP000265566">
    <property type="component" value="Chromosome 7"/>
</dbReference>
<evidence type="ECO:0000313" key="3">
    <source>
        <dbReference type="EMBL" id="RHN45845.1"/>
    </source>
</evidence>
<dbReference type="HOGENOM" id="CLU_1789808_0_0_1"/>
<evidence type="ECO:0000313" key="5">
    <source>
        <dbReference type="Proteomes" id="UP000002051"/>
    </source>
</evidence>
<dbReference type="SUPFAM" id="SSF53800">
    <property type="entry name" value="Chelatase"/>
    <property type="match status" value="1"/>
</dbReference>
<dbReference type="GO" id="GO:0004325">
    <property type="term" value="F:ferrochelatase activity"/>
    <property type="evidence" value="ECO:0000318"/>
    <property type="project" value="GO_Central"/>
</dbReference>
<dbReference type="Gramene" id="rna40266">
    <property type="protein sequence ID" value="RHN45845.1"/>
    <property type="gene ID" value="gene40266"/>
</dbReference>
<dbReference type="EnsemblPlants" id="KEH22653">
    <property type="protein sequence ID" value="KEH22653"/>
    <property type="gene ID" value="MTR_7g056307"/>
</dbReference>
<dbReference type="InterPro" id="IPR006566">
    <property type="entry name" value="FBD"/>
</dbReference>
<dbReference type="EC" id="4.99.1.1" evidence="3"/>
<reference evidence="3" key="5">
    <citation type="journal article" date="2018" name="Nat. Plants">
        <title>Whole-genome landscape of Medicago truncatula symbiotic genes.</title>
        <authorList>
            <person name="Pecrix Y."/>
            <person name="Gamas P."/>
            <person name="Carrere S."/>
        </authorList>
    </citation>
    <scope>NUCLEOTIDE SEQUENCE</scope>
    <source>
        <tissue evidence="3">Leaves</tissue>
    </source>
</reference>
<accession>A0A072U0I5</accession>
<reference evidence="6" key="4">
    <citation type="journal article" date="2018" name="Nat. Plants">
        <title>Whole-genome landscape of Medicago truncatula symbiotic genes.</title>
        <authorList>
            <person name="Pecrix Y."/>
            <person name="Staton S.E."/>
            <person name="Sallet E."/>
            <person name="Lelandais-Briere C."/>
            <person name="Moreau S."/>
            <person name="Carrere S."/>
            <person name="Blein T."/>
            <person name="Jardinaud M.F."/>
            <person name="Latrasse D."/>
            <person name="Zouine M."/>
            <person name="Zahm M."/>
            <person name="Kreplak J."/>
            <person name="Mayjonade B."/>
            <person name="Satge C."/>
            <person name="Perez M."/>
            <person name="Cauet S."/>
            <person name="Marande W."/>
            <person name="Chantry-Darmon C."/>
            <person name="Lopez-Roques C."/>
            <person name="Bouchez O."/>
            <person name="Berard A."/>
            <person name="Debelle F."/>
            <person name="Munos S."/>
            <person name="Bendahmane A."/>
            <person name="Berges H."/>
            <person name="Niebel A."/>
            <person name="Buitink J."/>
            <person name="Frugier F."/>
            <person name="Benhamed M."/>
            <person name="Crespi M."/>
            <person name="Gouzy J."/>
            <person name="Gamas P."/>
        </authorList>
    </citation>
    <scope>NUCLEOTIDE SEQUENCE [LARGE SCALE GENOMIC DNA]</scope>
    <source>
        <strain evidence="6">cv. Jemalong A17</strain>
    </source>
</reference>
<gene>
    <name evidence="2" type="ordered locus">MTR_7g056307</name>
    <name evidence="3" type="ORF">MtrunA17_Chr7g0235891</name>
</gene>
<reference evidence="2 5" key="2">
    <citation type="journal article" date="2014" name="BMC Genomics">
        <title>An improved genome release (version Mt4.0) for the model legume Medicago truncatula.</title>
        <authorList>
            <person name="Tang H."/>
            <person name="Krishnakumar V."/>
            <person name="Bidwell S."/>
            <person name="Rosen B."/>
            <person name="Chan A."/>
            <person name="Zhou S."/>
            <person name="Gentzbittel L."/>
            <person name="Childs K.L."/>
            <person name="Yandell M."/>
            <person name="Gundlach H."/>
            <person name="Mayer K.F."/>
            <person name="Schwartz D.C."/>
            <person name="Town C.D."/>
        </authorList>
    </citation>
    <scope>GENOME REANNOTATION</scope>
    <source>
        <strain evidence="2">A17</strain>
        <strain evidence="4 5">cv. Jemalong A17</strain>
    </source>
</reference>
<evidence type="ECO:0000313" key="6">
    <source>
        <dbReference type="Proteomes" id="UP000265566"/>
    </source>
</evidence>
<protein>
    <submittedName>
        <fullName evidence="2 3">Ferrochelatase</fullName>
        <ecNumber evidence="3">4.99.1.1</ecNumber>
    </submittedName>
</protein>
<reference evidence="4" key="3">
    <citation type="submission" date="2015-04" db="UniProtKB">
        <authorList>
            <consortium name="EnsemblPlants"/>
        </authorList>
    </citation>
    <scope>IDENTIFICATION</scope>
    <source>
        <strain evidence="4">cv. Jemalong A17</strain>
    </source>
</reference>
<dbReference type="Proteomes" id="UP000002051">
    <property type="component" value="Unassembled WGS sequence"/>
</dbReference>
<dbReference type="Pfam" id="PF08387">
    <property type="entry name" value="FBD"/>
    <property type="match status" value="1"/>
</dbReference>
<dbReference type="GO" id="GO:0006783">
    <property type="term" value="P:heme biosynthetic process"/>
    <property type="evidence" value="ECO:0000318"/>
    <property type="project" value="GO_Central"/>
</dbReference>
<reference evidence="2 5" key="1">
    <citation type="journal article" date="2011" name="Nature">
        <title>The Medicago genome provides insight into the evolution of rhizobial symbioses.</title>
        <authorList>
            <person name="Young N.D."/>
            <person name="Debelle F."/>
            <person name="Oldroyd G.E."/>
            <person name="Geurts R."/>
            <person name="Cannon S.B."/>
            <person name="Udvardi M.K."/>
            <person name="Benedito V.A."/>
            <person name="Mayer K.F."/>
            <person name="Gouzy J."/>
            <person name="Schoof H."/>
            <person name="Van de Peer Y."/>
            <person name="Proost S."/>
            <person name="Cook D.R."/>
            <person name="Meyers B.C."/>
            <person name="Spannagl M."/>
            <person name="Cheung F."/>
            <person name="De Mita S."/>
            <person name="Krishnakumar V."/>
            <person name="Gundlach H."/>
            <person name="Zhou S."/>
            <person name="Mudge J."/>
            <person name="Bharti A.K."/>
            <person name="Murray J.D."/>
            <person name="Naoumkina M.A."/>
            <person name="Rosen B."/>
            <person name="Silverstein K.A."/>
            <person name="Tang H."/>
            <person name="Rombauts S."/>
            <person name="Zhao P.X."/>
            <person name="Zhou P."/>
            <person name="Barbe V."/>
            <person name="Bardou P."/>
            <person name="Bechner M."/>
            <person name="Bellec A."/>
            <person name="Berger A."/>
            <person name="Berges H."/>
            <person name="Bidwell S."/>
            <person name="Bisseling T."/>
            <person name="Choisne N."/>
            <person name="Couloux A."/>
            <person name="Denny R."/>
            <person name="Deshpande S."/>
            <person name="Dai X."/>
            <person name="Doyle J.J."/>
            <person name="Dudez A.M."/>
            <person name="Farmer A.D."/>
            <person name="Fouteau S."/>
            <person name="Franken C."/>
            <person name="Gibelin C."/>
            <person name="Gish J."/>
            <person name="Goldstein S."/>
            <person name="Gonzalez A.J."/>
            <person name="Green P.J."/>
            <person name="Hallab A."/>
            <person name="Hartog M."/>
            <person name="Hua A."/>
            <person name="Humphray S.J."/>
            <person name="Jeong D.H."/>
            <person name="Jing Y."/>
            <person name="Jocker A."/>
            <person name="Kenton S.M."/>
            <person name="Kim D.J."/>
            <person name="Klee K."/>
            <person name="Lai H."/>
            <person name="Lang C."/>
            <person name="Lin S."/>
            <person name="Macmil S.L."/>
            <person name="Magdelenat G."/>
            <person name="Matthews L."/>
            <person name="McCorrison J."/>
            <person name="Monaghan E.L."/>
            <person name="Mun J.H."/>
            <person name="Najar F.Z."/>
            <person name="Nicholson C."/>
            <person name="Noirot C."/>
            <person name="O'Bleness M."/>
            <person name="Paule C.R."/>
            <person name="Poulain J."/>
            <person name="Prion F."/>
            <person name="Qin B."/>
            <person name="Qu C."/>
            <person name="Retzel E.F."/>
            <person name="Riddle C."/>
            <person name="Sallet E."/>
            <person name="Samain S."/>
            <person name="Samson N."/>
            <person name="Sanders I."/>
            <person name="Saurat O."/>
            <person name="Scarpelli C."/>
            <person name="Schiex T."/>
            <person name="Segurens B."/>
            <person name="Severin A.J."/>
            <person name="Sherrier D.J."/>
            <person name="Shi R."/>
            <person name="Sims S."/>
            <person name="Singer S.R."/>
            <person name="Sinharoy S."/>
            <person name="Sterck L."/>
            <person name="Viollet A."/>
            <person name="Wang B.B."/>
            <person name="Wang K."/>
            <person name="Wang M."/>
            <person name="Wang X."/>
            <person name="Warfsmann J."/>
            <person name="Weissenbach J."/>
            <person name="White D.D."/>
            <person name="White J.D."/>
            <person name="Wiley G.B."/>
            <person name="Wincker P."/>
            <person name="Xing Y."/>
            <person name="Yang L."/>
            <person name="Yao Z."/>
            <person name="Ying F."/>
            <person name="Zhai J."/>
            <person name="Zhou L."/>
            <person name="Zuber A."/>
            <person name="Denarie J."/>
            <person name="Dixon R.A."/>
            <person name="May G.D."/>
            <person name="Schwartz D.C."/>
            <person name="Rogers J."/>
            <person name="Quetier F."/>
            <person name="Town C.D."/>
            <person name="Roe B.A."/>
        </authorList>
    </citation>
    <scope>NUCLEOTIDE SEQUENCE [LARGE SCALE GENOMIC DNA]</scope>
    <source>
        <strain evidence="2">A17</strain>
        <strain evidence="4 5">cv. Jemalong A17</strain>
    </source>
</reference>
<evidence type="ECO:0000313" key="4">
    <source>
        <dbReference type="EnsemblPlants" id="KEH22653"/>
    </source>
</evidence>
<dbReference type="EMBL" id="PSQE01000007">
    <property type="protein sequence ID" value="RHN45845.1"/>
    <property type="molecule type" value="Genomic_DNA"/>
</dbReference>
<dbReference type="GO" id="GO:0005739">
    <property type="term" value="C:mitochondrion"/>
    <property type="evidence" value="ECO:0000318"/>
    <property type="project" value="GO_Central"/>
</dbReference>
<evidence type="ECO:0000313" key="2">
    <source>
        <dbReference type="EMBL" id="KEH22653.1"/>
    </source>
</evidence>
<dbReference type="STRING" id="3880.A0A072U0I5"/>
<evidence type="ECO:0000259" key="1">
    <source>
        <dbReference type="Pfam" id="PF08387"/>
    </source>
</evidence>
<feature type="domain" description="FBD" evidence="1">
    <location>
        <begin position="19"/>
        <end position="59"/>
    </location>
</feature>